<keyword evidence="2" id="KW-1185">Reference proteome</keyword>
<organism evidence="1 2">
    <name type="scientific">Cochliobolus carbonum (strain 26-R-13)</name>
    <name type="common">Maize leaf spot fungus</name>
    <name type="synonym">Bipolaris zeicola</name>
    <dbReference type="NCBI Taxonomy" id="930089"/>
    <lineage>
        <taxon>Eukaryota</taxon>
        <taxon>Fungi</taxon>
        <taxon>Dikarya</taxon>
        <taxon>Ascomycota</taxon>
        <taxon>Pezizomycotina</taxon>
        <taxon>Dothideomycetes</taxon>
        <taxon>Pleosporomycetidae</taxon>
        <taxon>Pleosporales</taxon>
        <taxon>Pleosporineae</taxon>
        <taxon>Pleosporaceae</taxon>
        <taxon>Bipolaris</taxon>
    </lineage>
</organism>
<evidence type="ECO:0000313" key="1">
    <source>
        <dbReference type="EMBL" id="EUC27324.1"/>
    </source>
</evidence>
<gene>
    <name evidence="1" type="ORF">COCCADRAFT_112018</name>
</gene>
<dbReference type="HOGENOM" id="CLU_2503802_0_0_1"/>
<dbReference type="KEGG" id="bze:COCCADRAFT_112018"/>
<dbReference type="EMBL" id="KI964954">
    <property type="protein sequence ID" value="EUC27324.1"/>
    <property type="molecule type" value="Genomic_DNA"/>
</dbReference>
<name>W6XX58_COCC2</name>
<accession>W6XX58</accession>
<proteinExistence type="predicted"/>
<feature type="non-terminal residue" evidence="1">
    <location>
        <position position="1"/>
    </location>
</feature>
<sequence>IVVSVLYSHYWTATVLRFHKRAHLQSRTHVEFSSRKTETEMDTPFSGLLQFGEFFTHMEMQFLVGREFQFIISWSYNSWERMLVEH</sequence>
<dbReference type="Proteomes" id="UP000053841">
    <property type="component" value="Unassembled WGS sequence"/>
</dbReference>
<protein>
    <submittedName>
        <fullName evidence="1">Uncharacterized protein</fullName>
    </submittedName>
</protein>
<dbReference type="AlphaFoldDB" id="W6XX58"/>
<dbReference type="GeneID" id="19144386"/>
<dbReference type="RefSeq" id="XP_007718376.1">
    <property type="nucleotide sequence ID" value="XM_007720186.1"/>
</dbReference>
<evidence type="ECO:0000313" key="2">
    <source>
        <dbReference type="Proteomes" id="UP000053841"/>
    </source>
</evidence>
<reference evidence="1 2" key="1">
    <citation type="journal article" date="2013" name="PLoS Genet.">
        <title>Comparative genome structure, secondary metabolite, and effector coding capacity across Cochliobolus pathogens.</title>
        <authorList>
            <person name="Condon B.J."/>
            <person name="Leng Y."/>
            <person name="Wu D."/>
            <person name="Bushley K.E."/>
            <person name="Ohm R.A."/>
            <person name="Otillar R."/>
            <person name="Martin J."/>
            <person name="Schackwitz W."/>
            <person name="Grimwood J."/>
            <person name="MohdZainudin N."/>
            <person name="Xue C."/>
            <person name="Wang R."/>
            <person name="Manning V.A."/>
            <person name="Dhillon B."/>
            <person name="Tu Z.J."/>
            <person name="Steffenson B.J."/>
            <person name="Salamov A."/>
            <person name="Sun H."/>
            <person name="Lowry S."/>
            <person name="LaButti K."/>
            <person name="Han J."/>
            <person name="Copeland A."/>
            <person name="Lindquist E."/>
            <person name="Barry K."/>
            <person name="Schmutz J."/>
            <person name="Baker S.E."/>
            <person name="Ciuffetti L.M."/>
            <person name="Grigoriev I.V."/>
            <person name="Zhong S."/>
            <person name="Turgeon B.G."/>
        </authorList>
    </citation>
    <scope>NUCLEOTIDE SEQUENCE [LARGE SCALE GENOMIC DNA]</scope>
    <source>
        <strain evidence="1 2">26-R-13</strain>
    </source>
</reference>